<keyword evidence="3" id="KW-1185">Reference proteome</keyword>
<keyword evidence="1" id="KW-1133">Transmembrane helix</keyword>
<keyword evidence="1" id="KW-0812">Transmembrane</keyword>
<accession>A0A8T0XS94</accession>
<evidence type="ECO:0008006" key="4">
    <source>
        <dbReference type="Google" id="ProtNLM"/>
    </source>
</evidence>
<dbReference type="Proteomes" id="UP000823388">
    <property type="component" value="Chromosome 1K"/>
</dbReference>
<protein>
    <recommendedName>
        <fullName evidence="4">Zinc finger GRF-type domain-containing protein</fullName>
    </recommendedName>
</protein>
<feature type="transmembrane region" description="Helical" evidence="1">
    <location>
        <begin position="133"/>
        <end position="153"/>
    </location>
</feature>
<proteinExistence type="predicted"/>
<comment type="caution">
    <text evidence="2">The sequence shown here is derived from an EMBL/GenBank/DDBJ whole genome shotgun (WGS) entry which is preliminary data.</text>
</comment>
<evidence type="ECO:0000313" key="2">
    <source>
        <dbReference type="EMBL" id="KAG2660013.1"/>
    </source>
</evidence>
<reference evidence="2" key="1">
    <citation type="submission" date="2020-05" db="EMBL/GenBank/DDBJ databases">
        <title>WGS assembly of Panicum virgatum.</title>
        <authorList>
            <person name="Lovell J.T."/>
            <person name="Jenkins J."/>
            <person name="Shu S."/>
            <person name="Juenger T.E."/>
            <person name="Schmutz J."/>
        </authorList>
    </citation>
    <scope>NUCLEOTIDE SEQUENCE</scope>
    <source>
        <strain evidence="2">AP13</strain>
    </source>
</reference>
<sequence>MQPSGSSSSTNWGMHTAPMSQLAMCSVCGVQLIRIRSKQPETYGQYFVKCPNSIRGDPRTCRVFMSMAQYEGYEAHHKMITGPSSCGGSTECIVDEKQQLAELKHRLDNVVTDICELKVQVQKLKMDYFGTHYFVIVAVCVGVALGCLMSKLWK</sequence>
<evidence type="ECO:0000256" key="1">
    <source>
        <dbReference type="SAM" id="Phobius"/>
    </source>
</evidence>
<keyword evidence="1" id="KW-0472">Membrane</keyword>
<dbReference type="EMBL" id="CM029037">
    <property type="protein sequence ID" value="KAG2660013.1"/>
    <property type="molecule type" value="Genomic_DNA"/>
</dbReference>
<dbReference type="AlphaFoldDB" id="A0A8T0XS94"/>
<evidence type="ECO:0000313" key="3">
    <source>
        <dbReference type="Proteomes" id="UP000823388"/>
    </source>
</evidence>
<name>A0A8T0XS94_PANVG</name>
<organism evidence="2 3">
    <name type="scientific">Panicum virgatum</name>
    <name type="common">Blackwell switchgrass</name>
    <dbReference type="NCBI Taxonomy" id="38727"/>
    <lineage>
        <taxon>Eukaryota</taxon>
        <taxon>Viridiplantae</taxon>
        <taxon>Streptophyta</taxon>
        <taxon>Embryophyta</taxon>
        <taxon>Tracheophyta</taxon>
        <taxon>Spermatophyta</taxon>
        <taxon>Magnoliopsida</taxon>
        <taxon>Liliopsida</taxon>
        <taxon>Poales</taxon>
        <taxon>Poaceae</taxon>
        <taxon>PACMAD clade</taxon>
        <taxon>Panicoideae</taxon>
        <taxon>Panicodae</taxon>
        <taxon>Paniceae</taxon>
        <taxon>Panicinae</taxon>
        <taxon>Panicum</taxon>
        <taxon>Panicum sect. Hiantes</taxon>
    </lineage>
</organism>
<gene>
    <name evidence="2" type="ORF">PVAP13_1KG390500</name>
</gene>